<dbReference type="InterPro" id="IPR003439">
    <property type="entry name" value="ABC_transporter-like_ATP-bd"/>
</dbReference>
<dbReference type="Gene3D" id="3.40.50.300">
    <property type="entry name" value="P-loop containing nucleotide triphosphate hydrolases"/>
    <property type="match status" value="1"/>
</dbReference>
<dbReference type="SUPFAM" id="SSF52540">
    <property type="entry name" value="P-loop containing nucleoside triphosphate hydrolases"/>
    <property type="match status" value="1"/>
</dbReference>
<evidence type="ECO:0000256" key="1">
    <source>
        <dbReference type="ARBA" id="ARBA00004202"/>
    </source>
</evidence>
<dbReference type="InterPro" id="IPR050763">
    <property type="entry name" value="ABC_transporter_ATP-binding"/>
</dbReference>
<keyword evidence="6" id="KW-0046">Antibiotic resistance</keyword>
<dbReference type="EMBL" id="WPCR01000011">
    <property type="protein sequence ID" value="NHM14731.1"/>
    <property type="molecule type" value="Genomic_DNA"/>
</dbReference>
<comment type="subcellular location">
    <subcellularLocation>
        <location evidence="1">Cell membrane</location>
        <topology evidence="1">Peripheral membrane protein</topology>
    </subcellularLocation>
</comment>
<comment type="caution">
    <text evidence="8">The sequence shown here is derived from an EMBL/GenBank/DDBJ whole genome shotgun (WGS) entry which is preliminary data.</text>
</comment>
<dbReference type="PROSITE" id="PS50893">
    <property type="entry name" value="ABC_TRANSPORTER_2"/>
    <property type="match status" value="1"/>
</dbReference>
<dbReference type="PANTHER" id="PTHR42711:SF5">
    <property type="entry name" value="ABC TRANSPORTER ATP-BINDING PROTEIN NATA"/>
    <property type="match status" value="1"/>
</dbReference>
<dbReference type="SMART" id="SM00382">
    <property type="entry name" value="AAA"/>
    <property type="match status" value="1"/>
</dbReference>
<evidence type="ECO:0000313" key="8">
    <source>
        <dbReference type="EMBL" id="NHM14731.1"/>
    </source>
</evidence>
<evidence type="ECO:0000313" key="9">
    <source>
        <dbReference type="Proteomes" id="UP000636394"/>
    </source>
</evidence>
<evidence type="ECO:0000256" key="2">
    <source>
        <dbReference type="ARBA" id="ARBA00005417"/>
    </source>
</evidence>
<evidence type="ECO:0000256" key="5">
    <source>
        <dbReference type="ARBA" id="ARBA00022840"/>
    </source>
</evidence>
<keyword evidence="5 8" id="KW-0067">ATP-binding</keyword>
<evidence type="ECO:0000259" key="7">
    <source>
        <dbReference type="PROSITE" id="PS50893"/>
    </source>
</evidence>
<keyword evidence="4" id="KW-0547">Nucleotide-binding</keyword>
<dbReference type="InterPro" id="IPR017871">
    <property type="entry name" value="ABC_transporter-like_CS"/>
</dbReference>
<proteinExistence type="inferred from homology"/>
<name>A0ABX0IIR1_9ACTN</name>
<evidence type="ECO:0000256" key="3">
    <source>
        <dbReference type="ARBA" id="ARBA00022448"/>
    </source>
</evidence>
<comment type="similarity">
    <text evidence="2">Belongs to the ABC transporter superfamily.</text>
</comment>
<keyword evidence="9" id="KW-1185">Reference proteome</keyword>
<accession>A0ABX0IIR1</accession>
<sequence>MSDAVRVEHLSKSFGSIDAVKDVSFAVPAGTAFGLLGPNGSGKSTVVECIVGTKVPDKGTVEVLQLDPIRERRRLFQRCGVQFQDCDYQPEIKVSELCEEFACLYDSPADWRELCNRFGIGDKTAEAVKSLSGGQRQRLFVALALLPDPEVVFLDELTTGLDAAARRSVWEILNDLKRDGMTLFLVSHFMDEVEAVCDRICILEDGAIAFMGTPEEAKAATGEANFEEAYLVLSGKKGE</sequence>
<evidence type="ECO:0000256" key="4">
    <source>
        <dbReference type="ARBA" id="ARBA00022741"/>
    </source>
</evidence>
<dbReference type="CDD" id="cd03230">
    <property type="entry name" value="ABC_DR_subfamily_A"/>
    <property type="match status" value="1"/>
</dbReference>
<dbReference type="InterPro" id="IPR003593">
    <property type="entry name" value="AAA+_ATPase"/>
</dbReference>
<feature type="domain" description="ABC transporter" evidence="7">
    <location>
        <begin position="5"/>
        <end position="230"/>
    </location>
</feature>
<dbReference type="PROSITE" id="PS00211">
    <property type="entry name" value="ABC_TRANSPORTER_1"/>
    <property type="match status" value="1"/>
</dbReference>
<reference evidence="8 9" key="1">
    <citation type="submission" date="2019-11" db="EMBL/GenBank/DDBJ databases">
        <title>Eggerthellaceae novel genus isolated from the rectal contents of marmort.</title>
        <authorList>
            <person name="Zhang G."/>
        </authorList>
    </citation>
    <scope>NUCLEOTIDE SEQUENCE [LARGE SCALE GENOMIC DNA]</scope>
    <source>
        <strain evidence="9">zg-886</strain>
    </source>
</reference>
<gene>
    <name evidence="8" type="ORF">GMI68_08160</name>
</gene>
<dbReference type="PANTHER" id="PTHR42711">
    <property type="entry name" value="ABC TRANSPORTER ATP-BINDING PROTEIN"/>
    <property type="match status" value="1"/>
</dbReference>
<protein>
    <submittedName>
        <fullName evidence="8">ATP-binding cassette domain-containing protein</fullName>
    </submittedName>
</protein>
<evidence type="ECO:0000256" key="6">
    <source>
        <dbReference type="ARBA" id="ARBA00023251"/>
    </source>
</evidence>
<dbReference type="GO" id="GO:0005524">
    <property type="term" value="F:ATP binding"/>
    <property type="evidence" value="ECO:0007669"/>
    <property type="project" value="UniProtKB-KW"/>
</dbReference>
<dbReference type="RefSeq" id="WP_166340122.1">
    <property type="nucleotide sequence ID" value="NZ_WPCR01000011.1"/>
</dbReference>
<organism evidence="8 9">
    <name type="scientific">Xiamenia xianingshaonis</name>
    <dbReference type="NCBI Taxonomy" id="2682776"/>
    <lineage>
        <taxon>Bacteria</taxon>
        <taxon>Bacillati</taxon>
        <taxon>Actinomycetota</taxon>
        <taxon>Coriobacteriia</taxon>
        <taxon>Eggerthellales</taxon>
        <taxon>Eggerthellaceae</taxon>
        <taxon>Xiamenia</taxon>
    </lineage>
</organism>
<keyword evidence="3" id="KW-0813">Transport</keyword>
<dbReference type="Proteomes" id="UP000636394">
    <property type="component" value="Unassembled WGS sequence"/>
</dbReference>
<dbReference type="Pfam" id="PF00005">
    <property type="entry name" value="ABC_tran"/>
    <property type="match status" value="1"/>
</dbReference>
<dbReference type="InterPro" id="IPR027417">
    <property type="entry name" value="P-loop_NTPase"/>
</dbReference>